<dbReference type="EMBL" id="CP143808">
    <property type="protein sequence ID" value="WVO20622.1"/>
    <property type="molecule type" value="Genomic_DNA"/>
</dbReference>
<gene>
    <name evidence="2" type="ORF">IAS62_001921</name>
</gene>
<evidence type="ECO:0000313" key="2">
    <source>
        <dbReference type="EMBL" id="WVO20622.1"/>
    </source>
</evidence>
<feature type="compositionally biased region" description="Basic and acidic residues" evidence="1">
    <location>
        <begin position="47"/>
        <end position="57"/>
    </location>
</feature>
<reference evidence="2 3" key="1">
    <citation type="submission" date="2024-01" db="EMBL/GenBank/DDBJ databases">
        <title>Comparative genomics of Cryptococcus and Kwoniella reveals pathogenesis evolution and contrasting modes of karyotype evolution via chromosome fusion or intercentromeric recombination.</title>
        <authorList>
            <person name="Coelho M.A."/>
            <person name="David-Palma M."/>
            <person name="Shea T."/>
            <person name="Bowers K."/>
            <person name="McGinley-Smith S."/>
            <person name="Mohammad A.W."/>
            <person name="Gnirke A."/>
            <person name="Yurkov A.M."/>
            <person name="Nowrousian M."/>
            <person name="Sun S."/>
            <person name="Cuomo C.A."/>
            <person name="Heitman J."/>
        </authorList>
    </citation>
    <scope>NUCLEOTIDE SEQUENCE [LARGE SCALE GENOMIC DNA]</scope>
    <source>
        <strain evidence="2 3">7685027</strain>
    </source>
</reference>
<organism evidence="2 3">
    <name type="scientific">Cryptococcus decagattii</name>
    <dbReference type="NCBI Taxonomy" id="1859122"/>
    <lineage>
        <taxon>Eukaryota</taxon>
        <taxon>Fungi</taxon>
        <taxon>Dikarya</taxon>
        <taxon>Basidiomycota</taxon>
        <taxon>Agaricomycotina</taxon>
        <taxon>Tremellomycetes</taxon>
        <taxon>Tremellales</taxon>
        <taxon>Cryptococcaceae</taxon>
        <taxon>Cryptococcus</taxon>
        <taxon>Cryptococcus gattii species complex</taxon>
    </lineage>
</organism>
<accession>A0ABZ2AQD8</accession>
<keyword evidence="3" id="KW-1185">Reference proteome</keyword>
<sequence>MTPKPFIYLTSVTKALPNKRSDVHYAEESSHDGRHQVEVGQLEEQQEERTAGRREEDSATSYFLDAGLNSQPQSLLHIESPH</sequence>
<dbReference type="GeneID" id="89988695"/>
<feature type="region of interest" description="Disordered" evidence="1">
    <location>
        <begin position="20"/>
        <end position="82"/>
    </location>
</feature>
<evidence type="ECO:0000256" key="1">
    <source>
        <dbReference type="SAM" id="MobiDB-lite"/>
    </source>
</evidence>
<name>A0ABZ2AQD8_9TREE</name>
<dbReference type="Proteomes" id="UP001432216">
    <property type="component" value="Chromosome 3"/>
</dbReference>
<protein>
    <submittedName>
        <fullName evidence="2">Uncharacterized protein</fullName>
    </submittedName>
</protein>
<dbReference type="RefSeq" id="XP_064719861.1">
    <property type="nucleotide sequence ID" value="XM_064863789.1"/>
</dbReference>
<proteinExistence type="predicted"/>
<feature type="compositionally biased region" description="Basic and acidic residues" evidence="1">
    <location>
        <begin position="20"/>
        <end position="37"/>
    </location>
</feature>
<evidence type="ECO:0000313" key="3">
    <source>
        <dbReference type="Proteomes" id="UP001432216"/>
    </source>
</evidence>